<feature type="compositionally biased region" description="Basic and acidic residues" evidence="4">
    <location>
        <begin position="1161"/>
        <end position="1174"/>
    </location>
</feature>
<keyword evidence="3" id="KW-0539">Nucleus</keyword>
<dbReference type="EMBL" id="JALJOR010000004">
    <property type="protein sequence ID" value="KAK9818389.1"/>
    <property type="molecule type" value="Genomic_DNA"/>
</dbReference>
<proteinExistence type="inferred from homology"/>
<evidence type="ECO:0000259" key="6">
    <source>
        <dbReference type="Pfam" id="PF25772"/>
    </source>
</evidence>
<evidence type="ECO:0000256" key="3">
    <source>
        <dbReference type="ARBA" id="ARBA00023242"/>
    </source>
</evidence>
<dbReference type="Pfam" id="PF08161">
    <property type="entry name" value="RRP12_HEAT"/>
    <property type="match status" value="1"/>
</dbReference>
<dbReference type="PANTHER" id="PTHR48287">
    <property type="entry name" value="ARM REPEAT SUPERFAMILY PROTEIN"/>
    <property type="match status" value="1"/>
</dbReference>
<name>A0AAW1QC78_9CHLO</name>
<evidence type="ECO:0000259" key="5">
    <source>
        <dbReference type="Pfam" id="PF08161"/>
    </source>
</evidence>
<dbReference type="Proteomes" id="UP001489004">
    <property type="component" value="Unassembled WGS sequence"/>
</dbReference>
<dbReference type="InterPro" id="IPR012978">
    <property type="entry name" value="HEAT_RRP12"/>
</dbReference>
<keyword evidence="8" id="KW-1185">Reference proteome</keyword>
<accession>A0AAW1QC78</accession>
<dbReference type="PANTHER" id="PTHR48287:SF1">
    <property type="entry name" value="ARM REPEAT SUPERFAMILY PROTEIN"/>
    <property type="match status" value="1"/>
</dbReference>
<feature type="region of interest" description="Disordered" evidence="4">
    <location>
        <begin position="561"/>
        <end position="591"/>
    </location>
</feature>
<dbReference type="InterPro" id="IPR011989">
    <property type="entry name" value="ARM-like"/>
</dbReference>
<dbReference type="SUPFAM" id="SSF48371">
    <property type="entry name" value="ARM repeat"/>
    <property type="match status" value="1"/>
</dbReference>
<feature type="compositionally biased region" description="Low complexity" evidence="4">
    <location>
        <begin position="1210"/>
        <end position="1230"/>
    </location>
</feature>
<feature type="compositionally biased region" description="Basic residues" evidence="4">
    <location>
        <begin position="1292"/>
        <end position="1302"/>
    </location>
</feature>
<feature type="compositionally biased region" description="Basic and acidic residues" evidence="4">
    <location>
        <begin position="1129"/>
        <end position="1153"/>
    </location>
</feature>
<reference evidence="7 8" key="1">
    <citation type="journal article" date="2024" name="Nat. Commun.">
        <title>Phylogenomics reveals the evolutionary origins of lichenization in chlorophyte algae.</title>
        <authorList>
            <person name="Puginier C."/>
            <person name="Libourel C."/>
            <person name="Otte J."/>
            <person name="Skaloud P."/>
            <person name="Haon M."/>
            <person name="Grisel S."/>
            <person name="Petersen M."/>
            <person name="Berrin J.G."/>
            <person name="Delaux P.M."/>
            <person name="Dal Grande F."/>
            <person name="Keller J."/>
        </authorList>
    </citation>
    <scope>NUCLEOTIDE SEQUENCE [LARGE SCALE GENOMIC DNA]</scope>
    <source>
        <strain evidence="7 8">SAG 2043</strain>
    </source>
</reference>
<feature type="region of interest" description="Disordered" evidence="4">
    <location>
        <begin position="1200"/>
        <end position="1253"/>
    </location>
</feature>
<dbReference type="InterPro" id="IPR052087">
    <property type="entry name" value="RRP12"/>
</dbReference>
<organism evidence="7 8">
    <name type="scientific">[Myrmecia] bisecta</name>
    <dbReference type="NCBI Taxonomy" id="41462"/>
    <lineage>
        <taxon>Eukaryota</taxon>
        <taxon>Viridiplantae</taxon>
        <taxon>Chlorophyta</taxon>
        <taxon>core chlorophytes</taxon>
        <taxon>Trebouxiophyceae</taxon>
        <taxon>Trebouxiales</taxon>
        <taxon>Trebouxiaceae</taxon>
        <taxon>Myrmecia</taxon>
    </lineage>
</organism>
<dbReference type="Pfam" id="PF25772">
    <property type="entry name" value="HEAT_RRP12_N"/>
    <property type="match status" value="1"/>
</dbReference>
<feature type="compositionally biased region" description="Basic and acidic residues" evidence="4">
    <location>
        <begin position="1083"/>
        <end position="1092"/>
    </location>
</feature>
<evidence type="ECO:0008006" key="9">
    <source>
        <dbReference type="Google" id="ProtNLM"/>
    </source>
</evidence>
<dbReference type="GO" id="GO:0005634">
    <property type="term" value="C:nucleus"/>
    <property type="evidence" value="ECO:0007669"/>
    <property type="project" value="UniProtKB-SubCell"/>
</dbReference>
<evidence type="ECO:0000256" key="2">
    <source>
        <dbReference type="ARBA" id="ARBA00007690"/>
    </source>
</evidence>
<evidence type="ECO:0000313" key="7">
    <source>
        <dbReference type="EMBL" id="KAK9818389.1"/>
    </source>
</evidence>
<feature type="domain" description="RRP12 N-terminal HEAT" evidence="6">
    <location>
        <begin position="1"/>
        <end position="224"/>
    </location>
</feature>
<dbReference type="InterPro" id="IPR016024">
    <property type="entry name" value="ARM-type_fold"/>
</dbReference>
<protein>
    <recommendedName>
        <fullName evidence="9">Ribosomal RNA-processing protein 12-like conserved domain-containing protein</fullName>
    </recommendedName>
</protein>
<comment type="subcellular location">
    <subcellularLocation>
        <location evidence="1">Nucleus</location>
    </subcellularLocation>
</comment>
<dbReference type="InterPro" id="IPR057860">
    <property type="entry name" value="HEAT_RRP12_N"/>
</dbReference>
<gene>
    <name evidence="7" type="ORF">WJX72_011834</name>
</gene>
<feature type="domain" description="RRP12 HEAT" evidence="5">
    <location>
        <begin position="291"/>
        <end position="620"/>
    </location>
</feature>
<dbReference type="Gene3D" id="1.25.10.10">
    <property type="entry name" value="Leucine-rich Repeat Variant"/>
    <property type="match status" value="1"/>
</dbReference>
<comment type="caution">
    <text evidence="7">The sequence shown here is derived from an EMBL/GenBank/DDBJ whole genome shotgun (WGS) entry which is preliminary data.</text>
</comment>
<sequence length="1302" mass="139238">MSSLEQPATQSSLEVVTPMCTLLGMVLSRVPDAVLRSKFAPSSQIMCTICEQQHEEAATLKAALHCLSQITAALDPHDWPAAARPFTTLLSFCTDSRPKVRKRAQSGLVDVLAAIQSTPALAQASDAIVRVCQVVLPGPEAAARAAAAASNKRRHEAEGAIAKAVADALHLLGALKQTIQLLTGSAISSICSLVLKLYILRQPLLSCHATDVLLTLAASSSSHVGAPALADVLSAVLEQESAWDRKDAEVMMSLTRLLEAGFIWLHDLDAAMCTTRLPRVFHTLVAQLSADQDGVRFATSQCLKNLINDCIHPDVIKGAVSLVGMPAGTLSPLQSIAAAVASALGAQHESAWPHALPVVGELFDKLGRPGAPLAEGLLLRLGELCAGAAEAEEDESAATAECAPAAAAAIGCALRSLGPEAVLAVLPLNLQEGLDGQADARTWMLPFLRQHVRGARLDFWGRHLAPIARALGSRAAQAAAVAARRMEALQCRALELQIWATLPSFCSWAEDTAEAFRLYAKEIGAAFQARADLQASICQALQRLCLQNRRAAKVAGVAEGVGFSEPPGAPDEDEDGEAEGDAPGQPADIPSDYTVEVAQRNLAIMRGFAKNWMPLLFSAFVAAEATERTCLADTIAAYAAIADAQTVSAFFRTVIKKLIKVAEDEKAEVPPPDMVREGGDTPSARRCTFLELALCLAPGLDTSGIDVLYKAAKPCLQERDQAVQKKAYRVLAYICEQRPDFLQPKFGDMVELLLAGMATSLSAAKRYRLRCLKAAILAIETGQAPEFEAVDEDGSLTQDQKRQQVVATMVSEIILCVKEVNKKTRIAAYELLIELAHAMHDANPPSLVMDDDAAMEGGVASFKLGGLHTLFTMVLGGLVGATPHMVSASVMGLARLLHEFAPSLQHIVPELLPAVLMLLRTKSREVVKAVLGFVKVVAMRLPAEDLERHLGAILEGILLWSADSKNKFRLKVRVVVERLARRCGYDAVADKIPEGDRKLLTHIRRERLRKEKKQDDLASQMDALEVDGAKSHATKARTARRSEWAHTDVFSDGEDDAADTRSAKSAKTCRTGRPGQPAGGRGQADRRSRQGEAKQAQRRLPGGAGDDDPMDLLDAGTSRQLVRSAAGKAPRDEVMDDFERGEGGRMIIREEKVKAKRKRGGGLDDRASDDSDFDDLRGIAGAKEALRAGGAKTVRFAASVAGSEGGRTLGARSQARSSAARSLGAKSRGSQHSGDRFKAKGTGGDVKGSSKVEPYAYWPLDRKMLNRRPSKKAAAQKGLENIVGAAKAGAKQGRKGHKRQRT</sequence>
<evidence type="ECO:0000256" key="4">
    <source>
        <dbReference type="SAM" id="MobiDB-lite"/>
    </source>
</evidence>
<comment type="similarity">
    <text evidence="2">Belongs to the RRP12 family.</text>
</comment>
<feature type="compositionally biased region" description="Acidic residues" evidence="4">
    <location>
        <begin position="570"/>
        <end position="580"/>
    </location>
</feature>
<evidence type="ECO:0000313" key="8">
    <source>
        <dbReference type="Proteomes" id="UP001489004"/>
    </source>
</evidence>
<feature type="region of interest" description="Disordered" evidence="4">
    <location>
        <begin position="1267"/>
        <end position="1302"/>
    </location>
</feature>
<feature type="region of interest" description="Disordered" evidence="4">
    <location>
        <begin position="1010"/>
        <end position="1174"/>
    </location>
</feature>
<evidence type="ECO:0000256" key="1">
    <source>
        <dbReference type="ARBA" id="ARBA00004123"/>
    </source>
</evidence>